<dbReference type="OrthoDB" id="10261524at2759"/>
<comment type="similarity">
    <text evidence="2 9">Belongs to the SPCS3 family.</text>
</comment>
<comment type="function">
    <text evidence="8">Essential component of the signal peptidase complex (SPC) which catalyzes the cleavage of N-terminal signal sequences from nascent proteins as they are translocated into the lumen of the endoplasmic reticulum. Essential for the SPC catalytic activity, possibly by stabilizing and positioning the active center of the complex close to the lumenal surface. Essential for viability.</text>
</comment>
<feature type="transmembrane region" description="Helical" evidence="10">
    <location>
        <begin position="12"/>
        <end position="32"/>
    </location>
</feature>
<gene>
    <name evidence="11" type="ORF">BN860_00892g</name>
</gene>
<evidence type="ECO:0000256" key="6">
    <source>
        <dbReference type="ARBA" id="ARBA00022989"/>
    </source>
</evidence>
<sequence length="186" mass="21197">MFSLSQRVQALSNQAITFGLIISAFVILTSYLQLDQQDAFLTPATFEISNATISTRTSRYYGSVNGKPKENAKLSFDLDTDLSPLFTWNTKQVFVYLTAAYNGSKNPLQQNQVTFWDKIVPTKEEAHLQLHNVKSKYAVWDIEDKISGRELLFKLQWNIQPWIGPLMYGETVGNATFFIPESNDQK</sequence>
<comment type="subcellular location">
    <subcellularLocation>
        <location evidence="1">Endoplasmic reticulum membrane</location>
        <topology evidence="1">Single-pass type II membrane protein</topology>
    </subcellularLocation>
</comment>
<dbReference type="PANTHER" id="PTHR12804">
    <property type="entry name" value="MICROSOMAL SIGNAL PEPTIDASE 23 KD SUBUNIT SPC22/23"/>
    <property type="match status" value="1"/>
</dbReference>
<keyword evidence="5" id="KW-0735">Signal-anchor</keyword>
<evidence type="ECO:0000256" key="5">
    <source>
        <dbReference type="ARBA" id="ARBA00022968"/>
    </source>
</evidence>
<name>A0A8J2TB89_ZYGB2</name>
<reference evidence="12" key="1">
    <citation type="journal article" date="2013" name="Genome Announc.">
        <title>Genome sequence of the food spoilage yeast Zygosaccharomyces bailii CLIB 213(T).</title>
        <authorList>
            <person name="Galeote V."/>
            <person name="Bigey F."/>
            <person name="Devillers H."/>
            <person name="Neuveglise C."/>
            <person name="Dequin S."/>
        </authorList>
    </citation>
    <scope>NUCLEOTIDE SEQUENCE [LARGE SCALE GENOMIC DNA]</scope>
    <source>
        <strain evidence="12">CLIB 213 / ATCC 58445 / CBS 680 / CCRC 21525 / NBRC 1098 / NCYC 1416 / NRRL Y-2227</strain>
    </source>
</reference>
<evidence type="ECO:0000256" key="4">
    <source>
        <dbReference type="ARBA" id="ARBA00022824"/>
    </source>
</evidence>
<proteinExistence type="inferred from homology"/>
<dbReference type="Pfam" id="PF04573">
    <property type="entry name" value="SPC22"/>
    <property type="match status" value="1"/>
</dbReference>
<dbReference type="PANTHER" id="PTHR12804:SF0">
    <property type="entry name" value="SIGNAL PEPTIDASE COMPLEX SUBUNIT 3"/>
    <property type="match status" value="1"/>
</dbReference>
<keyword evidence="12" id="KW-1185">Reference proteome</keyword>
<keyword evidence="3 10" id="KW-0812">Transmembrane</keyword>
<keyword evidence="4 9" id="KW-0256">Endoplasmic reticulum</keyword>
<evidence type="ECO:0000256" key="2">
    <source>
        <dbReference type="ARBA" id="ARBA00009289"/>
    </source>
</evidence>
<dbReference type="AlphaFoldDB" id="A0A8J2TB89"/>
<keyword evidence="6 10" id="KW-1133">Transmembrane helix</keyword>
<dbReference type="Proteomes" id="UP000019375">
    <property type="component" value="Unassembled WGS sequence"/>
</dbReference>
<evidence type="ECO:0000256" key="1">
    <source>
        <dbReference type="ARBA" id="ARBA00004648"/>
    </source>
</evidence>
<dbReference type="PIRSF" id="PIRSF016089">
    <property type="entry name" value="SPC22"/>
    <property type="match status" value="1"/>
</dbReference>
<evidence type="ECO:0000313" key="11">
    <source>
        <dbReference type="EMBL" id="CDF91889.1"/>
    </source>
</evidence>
<organism evidence="11 12">
    <name type="scientific">Zygosaccharomyces bailii (strain CLIB 213 / ATCC 58445 / CBS 680 / BCRC 21525 / NBRC 1098 / NCYC 1416 / NRRL Y-2227)</name>
    <dbReference type="NCBI Taxonomy" id="1333698"/>
    <lineage>
        <taxon>Eukaryota</taxon>
        <taxon>Fungi</taxon>
        <taxon>Dikarya</taxon>
        <taxon>Ascomycota</taxon>
        <taxon>Saccharomycotina</taxon>
        <taxon>Saccharomycetes</taxon>
        <taxon>Saccharomycetales</taxon>
        <taxon>Saccharomycetaceae</taxon>
        <taxon>Zygosaccharomyces</taxon>
    </lineage>
</organism>
<dbReference type="GO" id="GO:0045047">
    <property type="term" value="P:protein targeting to ER"/>
    <property type="evidence" value="ECO:0007669"/>
    <property type="project" value="TreeGrafter"/>
</dbReference>
<evidence type="ECO:0000256" key="3">
    <source>
        <dbReference type="ARBA" id="ARBA00022692"/>
    </source>
</evidence>
<evidence type="ECO:0000256" key="9">
    <source>
        <dbReference type="PIRNR" id="PIRNR016089"/>
    </source>
</evidence>
<evidence type="ECO:0000256" key="10">
    <source>
        <dbReference type="SAM" id="Phobius"/>
    </source>
</evidence>
<dbReference type="InterPro" id="IPR007653">
    <property type="entry name" value="SPC3"/>
</dbReference>
<evidence type="ECO:0000256" key="7">
    <source>
        <dbReference type="ARBA" id="ARBA00023136"/>
    </source>
</evidence>
<dbReference type="EMBL" id="HG316468">
    <property type="protein sequence ID" value="CDF91889.1"/>
    <property type="molecule type" value="Genomic_DNA"/>
</dbReference>
<dbReference type="GO" id="GO:0006465">
    <property type="term" value="P:signal peptide processing"/>
    <property type="evidence" value="ECO:0007669"/>
    <property type="project" value="UniProtKB-UniRule"/>
</dbReference>
<dbReference type="GO" id="GO:0005787">
    <property type="term" value="C:signal peptidase complex"/>
    <property type="evidence" value="ECO:0007669"/>
    <property type="project" value="UniProtKB-UniRule"/>
</dbReference>
<protein>
    <recommendedName>
        <fullName evidence="9">Signal peptidase subunit 3</fullName>
    </recommendedName>
</protein>
<keyword evidence="7 9" id="KW-0472">Membrane</keyword>
<evidence type="ECO:0000256" key="8">
    <source>
        <dbReference type="ARBA" id="ARBA00045670"/>
    </source>
</evidence>
<accession>A0A8J2TB89</accession>
<evidence type="ECO:0000313" key="12">
    <source>
        <dbReference type="Proteomes" id="UP000019375"/>
    </source>
</evidence>